<accession>A0A168NX96</accession>
<dbReference type="PROSITE" id="PS51257">
    <property type="entry name" value="PROKAR_LIPOPROTEIN"/>
    <property type="match status" value="1"/>
</dbReference>
<sequence length="426" mass="46766">MKKKGTARLGLLLTLLLAFTVVLAACGGDTNNSKATGNNNVPADNAGKAAQPVEKVKLKVATWAGAEELREFEELIAKVNTSATDYEIKVQSIPADYYQKLQTMIAGKQSPDFMWLSQEYIAQYASLGAIAPLDEHLSGIENYNAEDYYQGTVDVGTYANKLYSLPWISQPYMLYYNQDMFEKAGVELPTNDWTWEEFIAAGKQLTKDGDWGALLNNIPTSMYTWSYGGDVFDKEGNITLDSPESIKGLEMYQKIVNSGITPARAQADSMGNGDMFKTGKVAMYVGGASDDFERTANFKIGMVVPPHGTEQVTFSWIGVTAMANTTANPTVATKALVDMTNAIHKWKVVAPTKSGFDEIKTSRPDKEYAVETIRQASEIARGFNNQPKQGEIDGAIWEKLTQAIEKGEDVNTAVQSTIKKINDITK</sequence>
<dbReference type="SUPFAM" id="SSF53850">
    <property type="entry name" value="Periplasmic binding protein-like II"/>
    <property type="match status" value="1"/>
</dbReference>
<dbReference type="CDD" id="cd13585">
    <property type="entry name" value="PBP2_TMBP_like"/>
    <property type="match status" value="1"/>
</dbReference>
<keyword evidence="3" id="KW-1185">Reference proteome</keyword>
<evidence type="ECO:0000313" key="3">
    <source>
        <dbReference type="Proteomes" id="UP000076967"/>
    </source>
</evidence>
<reference evidence="2 3" key="1">
    <citation type="submission" date="2016-03" db="EMBL/GenBank/DDBJ databases">
        <title>Draft genome sequence of Paenibacillus glacialis DSM 22343.</title>
        <authorList>
            <person name="Shin S.-K."/>
            <person name="Yi H."/>
        </authorList>
    </citation>
    <scope>NUCLEOTIDE SEQUENCE [LARGE SCALE GENOMIC DNA]</scope>
    <source>
        <strain evidence="2 3">DSM 22343</strain>
    </source>
</reference>
<protein>
    <recommendedName>
        <fullName evidence="4">ABC transporter substrate-binding protein</fullName>
    </recommendedName>
</protein>
<evidence type="ECO:0000256" key="1">
    <source>
        <dbReference type="SAM" id="SignalP"/>
    </source>
</evidence>
<dbReference type="Pfam" id="PF01547">
    <property type="entry name" value="SBP_bac_1"/>
    <property type="match status" value="1"/>
</dbReference>
<dbReference type="STRING" id="494026.PGLA_02020"/>
<dbReference type="InterPro" id="IPR050490">
    <property type="entry name" value="Bact_solute-bd_prot1"/>
</dbReference>
<dbReference type="PANTHER" id="PTHR43649">
    <property type="entry name" value="ARABINOSE-BINDING PROTEIN-RELATED"/>
    <property type="match status" value="1"/>
</dbReference>
<dbReference type="OrthoDB" id="9782846at2"/>
<evidence type="ECO:0008006" key="4">
    <source>
        <dbReference type="Google" id="ProtNLM"/>
    </source>
</evidence>
<proteinExistence type="predicted"/>
<gene>
    <name evidence="2" type="ORF">PGLA_02020</name>
</gene>
<dbReference type="EMBL" id="LVJH01000002">
    <property type="protein sequence ID" value="OAB46184.1"/>
    <property type="molecule type" value="Genomic_DNA"/>
</dbReference>
<evidence type="ECO:0000313" key="2">
    <source>
        <dbReference type="EMBL" id="OAB46184.1"/>
    </source>
</evidence>
<dbReference type="InterPro" id="IPR006059">
    <property type="entry name" value="SBP"/>
</dbReference>
<dbReference type="RefSeq" id="WP_068527906.1">
    <property type="nucleotide sequence ID" value="NZ_LVJH01000002.1"/>
</dbReference>
<dbReference type="Gene3D" id="3.40.190.10">
    <property type="entry name" value="Periplasmic binding protein-like II"/>
    <property type="match status" value="1"/>
</dbReference>
<name>A0A168NX96_9BACL</name>
<organism evidence="2 3">
    <name type="scientific">Paenibacillus glacialis</name>
    <dbReference type="NCBI Taxonomy" id="494026"/>
    <lineage>
        <taxon>Bacteria</taxon>
        <taxon>Bacillati</taxon>
        <taxon>Bacillota</taxon>
        <taxon>Bacilli</taxon>
        <taxon>Bacillales</taxon>
        <taxon>Paenibacillaceae</taxon>
        <taxon>Paenibacillus</taxon>
    </lineage>
</organism>
<dbReference type="PANTHER" id="PTHR43649:SF12">
    <property type="entry name" value="DIACETYLCHITOBIOSE BINDING PROTEIN DASA"/>
    <property type="match status" value="1"/>
</dbReference>
<feature type="chain" id="PRO_5007899509" description="ABC transporter substrate-binding protein" evidence="1">
    <location>
        <begin position="25"/>
        <end position="426"/>
    </location>
</feature>
<dbReference type="Proteomes" id="UP000076967">
    <property type="component" value="Unassembled WGS sequence"/>
</dbReference>
<feature type="signal peptide" evidence="1">
    <location>
        <begin position="1"/>
        <end position="24"/>
    </location>
</feature>
<keyword evidence="1" id="KW-0732">Signal</keyword>
<dbReference type="AlphaFoldDB" id="A0A168NX96"/>
<comment type="caution">
    <text evidence="2">The sequence shown here is derived from an EMBL/GenBank/DDBJ whole genome shotgun (WGS) entry which is preliminary data.</text>
</comment>